<gene>
    <name evidence="7" type="ORF">KQX54_012526</name>
</gene>
<evidence type="ECO:0000313" key="7">
    <source>
        <dbReference type="EMBL" id="KAH0564513.1"/>
    </source>
</evidence>
<evidence type="ECO:0000256" key="3">
    <source>
        <dbReference type="ARBA" id="ARBA00022737"/>
    </source>
</evidence>
<evidence type="ECO:0000313" key="8">
    <source>
        <dbReference type="Proteomes" id="UP000826195"/>
    </source>
</evidence>
<dbReference type="AlphaFoldDB" id="A0AAV7J0Q2"/>
<dbReference type="InterPro" id="IPR051022">
    <property type="entry name" value="Notch_Cell-Fate_Det"/>
</dbReference>
<protein>
    <recommendedName>
        <fullName evidence="6">EGF-like domain-containing protein</fullName>
    </recommendedName>
</protein>
<sequence length="105" mass="11319">MLGSVVGGGRWDSHEVSRVLASADAPSRRTARERDALVGLEASNASFVCSCDSGYTGHNCESEYIPCDPTPCLNGGSCRQLNELEYECTCPEEIKLMRLSSGPFI</sequence>
<keyword evidence="3" id="KW-0677">Repeat</keyword>
<dbReference type="PANTHER" id="PTHR24049">
    <property type="entry name" value="CRUMBS FAMILY MEMBER"/>
    <property type="match status" value="1"/>
</dbReference>
<organism evidence="7 8">
    <name type="scientific">Cotesia glomerata</name>
    <name type="common">Lepidopteran parasitic wasp</name>
    <name type="synonym">Apanteles glomeratus</name>
    <dbReference type="NCBI Taxonomy" id="32391"/>
    <lineage>
        <taxon>Eukaryota</taxon>
        <taxon>Metazoa</taxon>
        <taxon>Ecdysozoa</taxon>
        <taxon>Arthropoda</taxon>
        <taxon>Hexapoda</taxon>
        <taxon>Insecta</taxon>
        <taxon>Pterygota</taxon>
        <taxon>Neoptera</taxon>
        <taxon>Endopterygota</taxon>
        <taxon>Hymenoptera</taxon>
        <taxon>Apocrita</taxon>
        <taxon>Ichneumonoidea</taxon>
        <taxon>Braconidae</taxon>
        <taxon>Microgastrinae</taxon>
        <taxon>Cotesia</taxon>
    </lineage>
</organism>
<evidence type="ECO:0000256" key="2">
    <source>
        <dbReference type="ARBA" id="ARBA00022729"/>
    </source>
</evidence>
<proteinExistence type="predicted"/>
<feature type="domain" description="EGF-like" evidence="6">
    <location>
        <begin position="63"/>
        <end position="100"/>
    </location>
</feature>
<dbReference type="InterPro" id="IPR000742">
    <property type="entry name" value="EGF"/>
</dbReference>
<dbReference type="Gene3D" id="2.10.25.10">
    <property type="entry name" value="Laminin"/>
    <property type="match status" value="2"/>
</dbReference>
<name>A0AAV7J0Q2_COTGL</name>
<keyword evidence="4" id="KW-1015">Disulfide bond</keyword>
<comment type="caution">
    <text evidence="7">The sequence shown here is derived from an EMBL/GenBank/DDBJ whole genome shotgun (WGS) entry which is preliminary data.</text>
</comment>
<dbReference type="PROSITE" id="PS50026">
    <property type="entry name" value="EGF_3"/>
    <property type="match status" value="1"/>
</dbReference>
<evidence type="ECO:0000259" key="6">
    <source>
        <dbReference type="PROSITE" id="PS50026"/>
    </source>
</evidence>
<evidence type="ECO:0000256" key="5">
    <source>
        <dbReference type="PROSITE-ProRule" id="PRU00076"/>
    </source>
</evidence>
<comment type="caution">
    <text evidence="5">Lacks conserved residue(s) required for the propagation of feature annotation.</text>
</comment>
<evidence type="ECO:0000256" key="1">
    <source>
        <dbReference type="ARBA" id="ARBA00022536"/>
    </source>
</evidence>
<evidence type="ECO:0000256" key="4">
    <source>
        <dbReference type="ARBA" id="ARBA00023157"/>
    </source>
</evidence>
<keyword evidence="2" id="KW-0732">Signal</keyword>
<dbReference type="Pfam" id="PF00008">
    <property type="entry name" value="EGF"/>
    <property type="match status" value="1"/>
</dbReference>
<keyword evidence="1 5" id="KW-0245">EGF-like domain</keyword>
<dbReference type="InterPro" id="IPR009030">
    <property type="entry name" value="Growth_fac_rcpt_cys_sf"/>
</dbReference>
<dbReference type="EMBL" id="JAHXZJ010000002">
    <property type="protein sequence ID" value="KAH0564513.1"/>
    <property type="molecule type" value="Genomic_DNA"/>
</dbReference>
<accession>A0AAV7J0Q2</accession>
<dbReference type="Proteomes" id="UP000826195">
    <property type="component" value="Unassembled WGS sequence"/>
</dbReference>
<dbReference type="SUPFAM" id="SSF57184">
    <property type="entry name" value="Growth factor receptor domain"/>
    <property type="match status" value="1"/>
</dbReference>
<dbReference type="PANTHER" id="PTHR24049:SF22">
    <property type="entry name" value="DROSOPHILA CRUMBS HOMOLOG"/>
    <property type="match status" value="1"/>
</dbReference>
<reference evidence="7 8" key="1">
    <citation type="journal article" date="2021" name="J. Hered.">
        <title>A chromosome-level genome assembly of the parasitoid wasp, Cotesia glomerata (Hymenoptera: Braconidae).</title>
        <authorList>
            <person name="Pinto B.J."/>
            <person name="Weis J.J."/>
            <person name="Gamble T."/>
            <person name="Ode P.J."/>
            <person name="Paul R."/>
            <person name="Zaspel J.M."/>
        </authorList>
    </citation>
    <scope>NUCLEOTIDE SEQUENCE [LARGE SCALE GENOMIC DNA]</scope>
    <source>
        <strain evidence="7">CgM1</strain>
    </source>
</reference>
<keyword evidence="8" id="KW-1185">Reference proteome</keyword>